<evidence type="ECO:0000313" key="2">
    <source>
        <dbReference type="Proteomes" id="UP000714275"/>
    </source>
</evidence>
<dbReference type="EMBL" id="JABBWD010000028">
    <property type="protein sequence ID" value="KAG1776257.1"/>
    <property type="molecule type" value="Genomic_DNA"/>
</dbReference>
<evidence type="ECO:0000313" key="1">
    <source>
        <dbReference type="EMBL" id="KAG1776257.1"/>
    </source>
</evidence>
<organism evidence="1 2">
    <name type="scientific">Suillus placidus</name>
    <dbReference type="NCBI Taxonomy" id="48579"/>
    <lineage>
        <taxon>Eukaryota</taxon>
        <taxon>Fungi</taxon>
        <taxon>Dikarya</taxon>
        <taxon>Basidiomycota</taxon>
        <taxon>Agaricomycotina</taxon>
        <taxon>Agaricomycetes</taxon>
        <taxon>Agaricomycetidae</taxon>
        <taxon>Boletales</taxon>
        <taxon>Suillineae</taxon>
        <taxon>Suillaceae</taxon>
        <taxon>Suillus</taxon>
    </lineage>
</organism>
<dbReference type="Proteomes" id="UP000714275">
    <property type="component" value="Unassembled WGS sequence"/>
</dbReference>
<reference evidence="1" key="1">
    <citation type="journal article" date="2020" name="New Phytol.">
        <title>Comparative genomics reveals dynamic genome evolution in host specialist ectomycorrhizal fungi.</title>
        <authorList>
            <person name="Lofgren L.A."/>
            <person name="Nguyen N.H."/>
            <person name="Vilgalys R."/>
            <person name="Ruytinx J."/>
            <person name="Liao H.L."/>
            <person name="Branco S."/>
            <person name="Kuo A."/>
            <person name="LaButti K."/>
            <person name="Lipzen A."/>
            <person name="Andreopoulos W."/>
            <person name="Pangilinan J."/>
            <person name="Riley R."/>
            <person name="Hundley H."/>
            <person name="Na H."/>
            <person name="Barry K."/>
            <person name="Grigoriev I.V."/>
            <person name="Stajich J.E."/>
            <person name="Kennedy P.G."/>
        </authorList>
    </citation>
    <scope>NUCLEOTIDE SEQUENCE</scope>
    <source>
        <strain evidence="1">DOB743</strain>
    </source>
</reference>
<dbReference type="OrthoDB" id="2635976at2759"/>
<sequence>MHLGEGFNADDEPDDLNIDILDDLDDGPAEFTETSDTWTNSPELTVIPLPSNLGVDRCRRCMAEDLIPLEMSLREGQANDALHNLRIHLCNKAILFRTTVRQAKSQALKTRAWSQRHTPVLVMSATPASTSGTPNPENHYQPLKLSLATISCTLAMAASRVRACISQYQTEAANSVLSSDQVEYFKAGLKWEMNYSAAHNIVSVVPVPVAHILKLYPMLTWNTVPDDVFSSHLRAFADEACPGHASRIVSQYVCPWWMGNMRIPDEPWHWDVVMASCISHHQSWCEDDTLVLPEKLKNPLNAPPTGLRWMKSRMESLLEEQDEGIQDKMAEVKMYTDMLEKLKRANGV</sequence>
<keyword evidence="2" id="KW-1185">Reference proteome</keyword>
<accession>A0A9P6ZTC1</accession>
<dbReference type="AlphaFoldDB" id="A0A9P6ZTC1"/>
<protein>
    <submittedName>
        <fullName evidence="1">Uncharacterized protein</fullName>
    </submittedName>
</protein>
<proteinExistence type="predicted"/>
<comment type="caution">
    <text evidence="1">The sequence shown here is derived from an EMBL/GenBank/DDBJ whole genome shotgun (WGS) entry which is preliminary data.</text>
</comment>
<gene>
    <name evidence="1" type="ORF">EV702DRAFT_1198579</name>
</gene>
<name>A0A9P6ZTC1_9AGAM</name>